<dbReference type="Gene3D" id="3.30.497.10">
    <property type="entry name" value="Antithrombin, subunit I, domain 2"/>
    <property type="match status" value="1"/>
</dbReference>
<dbReference type="GO" id="GO:0005615">
    <property type="term" value="C:extracellular space"/>
    <property type="evidence" value="ECO:0007669"/>
    <property type="project" value="InterPro"/>
</dbReference>
<dbReference type="SMART" id="SM00093">
    <property type="entry name" value="SERPIN"/>
    <property type="match status" value="1"/>
</dbReference>
<comment type="similarity">
    <text evidence="1">Belongs to the serpin family.</text>
</comment>
<evidence type="ECO:0000313" key="4">
    <source>
        <dbReference type="RefSeq" id="XP_019833072.2"/>
    </source>
</evidence>
<dbReference type="OrthoDB" id="1063785at2759"/>
<proteinExistence type="inferred from homology"/>
<dbReference type="PANTHER" id="PTHR11461">
    <property type="entry name" value="SERINE PROTEASE INHIBITOR, SERPIN"/>
    <property type="match status" value="1"/>
</dbReference>
<organism evidence="3 4">
    <name type="scientific">Bos indicus</name>
    <name type="common">Zebu</name>
    <dbReference type="NCBI Taxonomy" id="9915"/>
    <lineage>
        <taxon>Eukaryota</taxon>
        <taxon>Metazoa</taxon>
        <taxon>Chordata</taxon>
        <taxon>Craniata</taxon>
        <taxon>Vertebrata</taxon>
        <taxon>Euteleostomi</taxon>
        <taxon>Mammalia</taxon>
        <taxon>Eutheria</taxon>
        <taxon>Laurasiatheria</taxon>
        <taxon>Artiodactyla</taxon>
        <taxon>Ruminantia</taxon>
        <taxon>Pecora</taxon>
        <taxon>Bovidae</taxon>
        <taxon>Bovinae</taxon>
        <taxon>Bos</taxon>
    </lineage>
</organism>
<dbReference type="Pfam" id="PF00079">
    <property type="entry name" value="Serpin"/>
    <property type="match status" value="1"/>
</dbReference>
<sequence length="566" mass="62705">MWSRSCWAVTRHTAGLCADEAGGRCSICDLCTLEDLDCSPAPKVTEERGRPWPIPPLQSHFAPAAQSSSGMWCPLRPLLLALLLASACRTLGPWGQRDDGGGEPESMEPRWGRLKGSNASGPLPPAAFHEENTVTGEWAADGEEEEDYLDLEKIFGEDDNYSDVVDAAPPTRPGAGAGSVLPLFPGKSRVQRLNLLNAQFAFDLYRALAARVGAADNVFLAPVGVSAAMAMLSLGLAGDTHQEVHTALRFAEFVNASAAYELGTVHNLFRKLIHRLFRRNFGYTLRSVSDLYVQKQLPVLDDFKTQVREYYFAEVRAADFSDPAFLAHTNRHVARLTKGLIRDALQDVDPATQMLLLNCLYFKGSWVNKFPVEMTHNHNFRLNEREVVKVPMMQTKGAFLAASDQELDCDVLRLEYVGGISMLVVVPHKLSGMKTLESQLTPQAVERWQRSMTNRTREVLLPKFKLEKDYDLVGALRALGVTALFDKHSNTTGITGQRIVIDLFKHQGTITVNEEGTQAAAVTAVGFMPLSTQVRFSVDRPFLFLIYEHRTSCLLFLGRVANPTRP</sequence>
<evidence type="ECO:0000256" key="1">
    <source>
        <dbReference type="RuleBase" id="RU000411"/>
    </source>
</evidence>
<dbReference type="InterPro" id="IPR033831">
    <property type="entry name" value="HCII_serpin_dom"/>
</dbReference>
<dbReference type="InterPro" id="IPR042185">
    <property type="entry name" value="Serpin_sf_2"/>
</dbReference>
<dbReference type="RefSeq" id="XP_019833072.2">
    <property type="nucleotide sequence ID" value="XM_019977513.2"/>
</dbReference>
<keyword evidence="3" id="KW-1185">Reference proteome</keyword>
<dbReference type="KEGG" id="biu:109571215"/>
<dbReference type="SUPFAM" id="SSF56574">
    <property type="entry name" value="Serpins"/>
    <property type="match status" value="1"/>
</dbReference>
<protein>
    <submittedName>
        <fullName evidence="4">Heparin cofactor 2</fullName>
    </submittedName>
</protein>
<dbReference type="InterPro" id="IPR000215">
    <property type="entry name" value="Serpin_fam"/>
</dbReference>
<dbReference type="InterPro" id="IPR023795">
    <property type="entry name" value="Serpin_CS"/>
</dbReference>
<dbReference type="Proteomes" id="UP001652663">
    <property type="component" value="Chromosome 17"/>
</dbReference>
<name>A0A6P5D800_BOSIN</name>
<dbReference type="PANTHER" id="PTHR11461:SF30">
    <property type="entry name" value="HEPARIN COFACTOR 2"/>
    <property type="match status" value="1"/>
</dbReference>
<dbReference type="GO" id="GO:0007596">
    <property type="term" value="P:blood coagulation"/>
    <property type="evidence" value="ECO:0007669"/>
    <property type="project" value="InterPro"/>
</dbReference>
<dbReference type="PRINTS" id="PR00780">
    <property type="entry name" value="LEUSERPINII"/>
</dbReference>
<dbReference type="CTD" id="3053"/>
<dbReference type="InterPro" id="IPR023796">
    <property type="entry name" value="Serpin_dom"/>
</dbReference>
<evidence type="ECO:0000313" key="3">
    <source>
        <dbReference type="Proteomes" id="UP001652663"/>
    </source>
</evidence>
<evidence type="ECO:0000259" key="2">
    <source>
        <dbReference type="SMART" id="SM00093"/>
    </source>
</evidence>
<dbReference type="GO" id="GO:0004867">
    <property type="term" value="F:serine-type endopeptidase inhibitor activity"/>
    <property type="evidence" value="ECO:0007669"/>
    <property type="project" value="InterPro"/>
</dbReference>
<dbReference type="InterPro" id="IPR036186">
    <property type="entry name" value="Serpin_sf"/>
</dbReference>
<gene>
    <name evidence="4" type="primary">SERPIND1</name>
</gene>
<feature type="domain" description="Serpin" evidence="2">
    <location>
        <begin position="202"/>
        <end position="563"/>
    </location>
</feature>
<dbReference type="CDD" id="cd02047">
    <property type="entry name" value="serpinD1_HCF2"/>
    <property type="match status" value="1"/>
</dbReference>
<dbReference type="GeneID" id="109571215"/>
<dbReference type="InterPro" id="IPR042178">
    <property type="entry name" value="Serpin_sf_1"/>
</dbReference>
<accession>A0A6P5D800</accession>
<dbReference type="Gene3D" id="2.30.39.10">
    <property type="entry name" value="Alpha-1-antitrypsin, domain 1"/>
    <property type="match status" value="1"/>
</dbReference>
<dbReference type="PROSITE" id="PS00284">
    <property type="entry name" value="SERPIN"/>
    <property type="match status" value="1"/>
</dbReference>
<reference evidence="4" key="1">
    <citation type="submission" date="2025-08" db="UniProtKB">
        <authorList>
            <consortium name="RefSeq"/>
        </authorList>
    </citation>
    <scope>IDENTIFICATION</scope>
    <source>
        <tissue evidence="4">Blood</tissue>
    </source>
</reference>